<reference evidence="2" key="1">
    <citation type="submission" date="2016-06" db="EMBL/GenBank/DDBJ databases">
        <authorList>
            <person name="Rodrigo-Torres L."/>
            <person name="Arahal R.D."/>
            <person name="Lucena T."/>
        </authorList>
    </citation>
    <scope>NUCLEOTIDE SEQUENCE [LARGE SCALE GENOMIC DNA]</scope>
    <source>
        <strain evidence="2">CECT8203</strain>
    </source>
</reference>
<sequence>MSYGSVIQKADLKQMLIMNDRRDWPILCRSFGLKATNNAKSNPNYQPIKLKCELRAEVLRRQNWV</sequence>
<evidence type="ECO:0000313" key="2">
    <source>
        <dbReference type="Proteomes" id="UP000219336"/>
    </source>
</evidence>
<dbReference type="EMBL" id="OANU01000006">
    <property type="protein sequence ID" value="SNX47221.1"/>
    <property type="molecule type" value="Genomic_DNA"/>
</dbReference>
<evidence type="ECO:0000313" key="1">
    <source>
        <dbReference type="EMBL" id="SNX47221.1"/>
    </source>
</evidence>
<accession>A0A240EFC3</accession>
<proteinExistence type="predicted"/>
<keyword evidence="2" id="KW-1185">Reference proteome</keyword>
<protein>
    <submittedName>
        <fullName evidence="1">Uncharacterized protein</fullName>
    </submittedName>
</protein>
<gene>
    <name evidence="1" type="ORF">VTH8203_00822</name>
</gene>
<dbReference type="Proteomes" id="UP000219336">
    <property type="component" value="Unassembled WGS sequence"/>
</dbReference>
<dbReference type="AlphaFoldDB" id="A0A240EFC3"/>
<name>A0A240EFC3_9VIBR</name>
<organism evidence="1 2">
    <name type="scientific">Vibrio thalassae</name>
    <dbReference type="NCBI Taxonomy" id="1243014"/>
    <lineage>
        <taxon>Bacteria</taxon>
        <taxon>Pseudomonadati</taxon>
        <taxon>Pseudomonadota</taxon>
        <taxon>Gammaproteobacteria</taxon>
        <taxon>Vibrionales</taxon>
        <taxon>Vibrionaceae</taxon>
        <taxon>Vibrio</taxon>
    </lineage>
</organism>